<comment type="caution">
    <text evidence="2">The sequence shown here is derived from an EMBL/GenBank/DDBJ whole genome shotgun (WGS) entry which is preliminary data.</text>
</comment>
<gene>
    <name evidence="2" type="ORF">GCM10009827_114750</name>
</gene>
<dbReference type="Proteomes" id="UP001501470">
    <property type="component" value="Unassembled WGS sequence"/>
</dbReference>
<protein>
    <submittedName>
        <fullName evidence="2">Uncharacterized protein</fullName>
    </submittedName>
</protein>
<proteinExistence type="predicted"/>
<name>A0ABN2DAT6_9ACTN</name>
<sequence>MNPPSGNAHTCMVSDRAPVTSIRLPHNRAATLADVSSARSSAHVGAGGFTGAASTGARSATASETPITEAADIARTRGRRPAPNLMNTRERQAADTVTPRCRLTDQCE</sequence>
<dbReference type="EMBL" id="BAAAQD010000051">
    <property type="protein sequence ID" value="GAA1573899.1"/>
    <property type="molecule type" value="Genomic_DNA"/>
</dbReference>
<keyword evidence="3" id="KW-1185">Reference proteome</keyword>
<reference evidence="2 3" key="1">
    <citation type="journal article" date="2019" name="Int. J. Syst. Evol. Microbiol.">
        <title>The Global Catalogue of Microorganisms (GCM) 10K type strain sequencing project: providing services to taxonomists for standard genome sequencing and annotation.</title>
        <authorList>
            <consortium name="The Broad Institute Genomics Platform"/>
            <consortium name="The Broad Institute Genome Sequencing Center for Infectious Disease"/>
            <person name="Wu L."/>
            <person name="Ma J."/>
        </authorList>
    </citation>
    <scope>NUCLEOTIDE SEQUENCE [LARGE SCALE GENOMIC DNA]</scope>
    <source>
        <strain evidence="2 3">JCM 15933</strain>
    </source>
</reference>
<feature type="region of interest" description="Disordered" evidence="1">
    <location>
        <begin position="51"/>
        <end position="108"/>
    </location>
</feature>
<evidence type="ECO:0000256" key="1">
    <source>
        <dbReference type="SAM" id="MobiDB-lite"/>
    </source>
</evidence>
<organism evidence="2 3">
    <name type="scientific">Dactylosporangium maewongense</name>
    <dbReference type="NCBI Taxonomy" id="634393"/>
    <lineage>
        <taxon>Bacteria</taxon>
        <taxon>Bacillati</taxon>
        <taxon>Actinomycetota</taxon>
        <taxon>Actinomycetes</taxon>
        <taxon>Micromonosporales</taxon>
        <taxon>Micromonosporaceae</taxon>
        <taxon>Dactylosporangium</taxon>
    </lineage>
</organism>
<accession>A0ABN2DAT6</accession>
<feature type="compositionally biased region" description="Low complexity" evidence="1">
    <location>
        <begin position="51"/>
        <end position="63"/>
    </location>
</feature>
<evidence type="ECO:0000313" key="2">
    <source>
        <dbReference type="EMBL" id="GAA1573899.1"/>
    </source>
</evidence>
<evidence type="ECO:0000313" key="3">
    <source>
        <dbReference type="Proteomes" id="UP001501470"/>
    </source>
</evidence>